<protein>
    <submittedName>
        <fullName evidence="8">FMN-dependent oxidoreductase (Nitrilotriacetate monooxygenase family)</fullName>
    </submittedName>
</protein>
<evidence type="ECO:0000256" key="1">
    <source>
        <dbReference type="ARBA" id="ARBA00022630"/>
    </source>
</evidence>
<evidence type="ECO:0000256" key="4">
    <source>
        <dbReference type="ARBA" id="ARBA00023033"/>
    </source>
</evidence>
<accession>A0A316EPF3</accession>
<dbReference type="PIRSF" id="PIRSF000337">
    <property type="entry name" value="NTA_MOA"/>
    <property type="match status" value="1"/>
</dbReference>
<dbReference type="SUPFAM" id="SSF51679">
    <property type="entry name" value="Bacterial luciferase-like"/>
    <property type="match status" value="1"/>
</dbReference>
<dbReference type="InterPro" id="IPR011251">
    <property type="entry name" value="Luciferase-like_dom"/>
</dbReference>
<dbReference type="EMBL" id="QGGT01000003">
    <property type="protein sequence ID" value="PWK34321.1"/>
    <property type="molecule type" value="Genomic_DNA"/>
</dbReference>
<dbReference type="InterPro" id="IPR051260">
    <property type="entry name" value="Diverse_substr_monoxygenases"/>
</dbReference>
<keyword evidence="9" id="KW-1185">Reference proteome</keyword>
<dbReference type="RefSeq" id="WP_219933496.1">
    <property type="nucleotide sequence ID" value="NZ_QGGT01000003.1"/>
</dbReference>
<dbReference type="GO" id="GO:0004497">
    <property type="term" value="F:monooxygenase activity"/>
    <property type="evidence" value="ECO:0007669"/>
    <property type="project" value="UniProtKB-KW"/>
</dbReference>
<evidence type="ECO:0000256" key="5">
    <source>
        <dbReference type="ARBA" id="ARBA00033748"/>
    </source>
</evidence>
<name>A0A316EPF3_9BURK</name>
<dbReference type="InterPro" id="IPR016215">
    <property type="entry name" value="NTA_MOA"/>
</dbReference>
<evidence type="ECO:0000256" key="6">
    <source>
        <dbReference type="PIRSR" id="PIRSR000337-1"/>
    </source>
</evidence>
<evidence type="ECO:0000256" key="2">
    <source>
        <dbReference type="ARBA" id="ARBA00022643"/>
    </source>
</evidence>
<dbReference type="Proteomes" id="UP000245754">
    <property type="component" value="Unassembled WGS sequence"/>
</dbReference>
<evidence type="ECO:0000313" key="9">
    <source>
        <dbReference type="Proteomes" id="UP000245754"/>
    </source>
</evidence>
<dbReference type="PANTHER" id="PTHR30011">
    <property type="entry name" value="ALKANESULFONATE MONOOXYGENASE-RELATED"/>
    <property type="match status" value="1"/>
</dbReference>
<dbReference type="AlphaFoldDB" id="A0A316EPF3"/>
<proteinExistence type="inferred from homology"/>
<sequence length="471" mass="51413">MPDTRHRQLHLGLMFWATGTHSAGWRHPLARADGAFDIAFIQQICRDAEASCFDFIFLGDRLVADPALAKTNPGQMARLEPFIAASAIAAATERIGIVVTTNTTYSDPFTVARMLSSLDHISAGRASWNIVTGADPAAALNFSRAAHSDNEARYARAESFTRQVRALWDSWGPDALTDDGGQLAMHKQQIRAGGAALPRSPQHHPIILHAGTSERSLDFGARHADVIFTGDARFDVARDFYREVKARAAAYGRNPDDLKVVPGLTVIAEPTTDAAVATYDALNRLLTLDPEGHAADGAGPADASAADFQYVGMGRGARRNLSLASDMLGVDVRGNAYDALVPPDIAARASERGRQILAYITRLTRRDLVADDPARRITYLDLIHASIAQSSAVVGNPEEVADYMQWWFEDGAADGFNIFMPFLPYAMDRFGALVVPELQRRGIYRRRYAGPRLRDHFHLQHLPATPSMVAA</sequence>
<feature type="domain" description="Luciferase-like" evidence="7">
    <location>
        <begin position="25"/>
        <end position="411"/>
    </location>
</feature>
<reference evidence="8 9" key="1">
    <citation type="submission" date="2018-05" db="EMBL/GenBank/DDBJ databases">
        <title>Genomic Encyclopedia of Type Strains, Phase IV (KMG-V): Genome sequencing to study the core and pangenomes of soil and plant-associated prokaryotes.</title>
        <authorList>
            <person name="Whitman W."/>
        </authorList>
    </citation>
    <scope>NUCLEOTIDE SEQUENCE [LARGE SCALE GENOMIC DNA]</scope>
    <source>
        <strain evidence="8 9">SLV-132</strain>
    </source>
</reference>
<comment type="caution">
    <text evidence="8">The sequence shown here is derived from an EMBL/GenBank/DDBJ whole genome shotgun (WGS) entry which is preliminary data.</text>
</comment>
<feature type="binding site" evidence="6">
    <location>
        <position position="60"/>
    </location>
    <ligand>
        <name>FMN</name>
        <dbReference type="ChEBI" id="CHEBI:58210"/>
    </ligand>
</feature>
<dbReference type="PANTHER" id="PTHR30011:SF16">
    <property type="entry name" value="C2H2 FINGER DOMAIN TRANSCRIPTION FACTOR (EUROFUNG)-RELATED"/>
    <property type="match status" value="1"/>
</dbReference>
<keyword evidence="2 6" id="KW-0288">FMN</keyword>
<dbReference type="InterPro" id="IPR036661">
    <property type="entry name" value="Luciferase-like_sf"/>
</dbReference>
<feature type="binding site" evidence="6">
    <location>
        <position position="100"/>
    </location>
    <ligand>
        <name>FMN</name>
        <dbReference type="ChEBI" id="CHEBI:58210"/>
    </ligand>
</feature>
<keyword evidence="3" id="KW-0560">Oxidoreductase</keyword>
<feature type="binding site" evidence="6">
    <location>
        <position position="154"/>
    </location>
    <ligand>
        <name>FMN</name>
        <dbReference type="ChEBI" id="CHEBI:58210"/>
    </ligand>
</feature>
<comment type="similarity">
    <text evidence="5">Belongs to the NtaA/SnaA/DszA monooxygenase family.</text>
</comment>
<gene>
    <name evidence="8" type="ORF">C7419_103640</name>
</gene>
<evidence type="ECO:0000256" key="3">
    <source>
        <dbReference type="ARBA" id="ARBA00023002"/>
    </source>
</evidence>
<keyword evidence="4 8" id="KW-0503">Monooxygenase</keyword>
<evidence type="ECO:0000313" key="8">
    <source>
        <dbReference type="EMBL" id="PWK34321.1"/>
    </source>
</evidence>
<keyword evidence="1 6" id="KW-0285">Flavoprotein</keyword>
<dbReference type="Pfam" id="PF00296">
    <property type="entry name" value="Bac_luciferase"/>
    <property type="match status" value="1"/>
</dbReference>
<organism evidence="8 9">
    <name type="scientific">Cupriavidus plantarum</name>
    <dbReference type="NCBI Taxonomy" id="942865"/>
    <lineage>
        <taxon>Bacteria</taxon>
        <taxon>Pseudomonadati</taxon>
        <taxon>Pseudomonadota</taxon>
        <taxon>Betaproteobacteria</taxon>
        <taxon>Burkholderiales</taxon>
        <taxon>Burkholderiaceae</taxon>
        <taxon>Cupriavidus</taxon>
    </lineage>
</organism>
<dbReference type="GO" id="GO:0016705">
    <property type="term" value="F:oxidoreductase activity, acting on paired donors, with incorporation or reduction of molecular oxygen"/>
    <property type="evidence" value="ECO:0007669"/>
    <property type="project" value="InterPro"/>
</dbReference>
<dbReference type="NCBIfam" id="TIGR03860">
    <property type="entry name" value="FMN_nitrolo"/>
    <property type="match status" value="1"/>
</dbReference>
<dbReference type="Gene3D" id="3.20.20.30">
    <property type="entry name" value="Luciferase-like domain"/>
    <property type="match status" value="1"/>
</dbReference>
<evidence type="ECO:0000259" key="7">
    <source>
        <dbReference type="Pfam" id="PF00296"/>
    </source>
</evidence>
<feature type="binding site" evidence="6">
    <location>
        <position position="213"/>
    </location>
    <ligand>
        <name>FMN</name>
        <dbReference type="ChEBI" id="CHEBI:58210"/>
    </ligand>
</feature>